<dbReference type="AlphaFoldDB" id="T1KCQ6"/>
<dbReference type="KEGG" id="tut:107362949"/>
<evidence type="ECO:0000256" key="5">
    <source>
        <dbReference type="ARBA" id="ARBA00022833"/>
    </source>
</evidence>
<feature type="transmembrane region" description="Helical" evidence="9">
    <location>
        <begin position="78"/>
        <end position="97"/>
    </location>
</feature>
<reference evidence="13" key="1">
    <citation type="submission" date="2011-08" db="EMBL/GenBank/DDBJ databases">
        <authorList>
            <person name="Rombauts S."/>
        </authorList>
    </citation>
    <scope>NUCLEOTIDE SEQUENCE</scope>
    <source>
        <strain evidence="13">London</strain>
    </source>
</reference>
<dbReference type="EMBL" id="CAEY01001995">
    <property type="status" value="NOT_ANNOTATED_CDS"/>
    <property type="molecule type" value="Genomic_DNA"/>
</dbReference>
<keyword evidence="3" id="KW-0813">Transport</keyword>
<feature type="transmembrane region" description="Helical" evidence="9">
    <location>
        <begin position="228"/>
        <end position="251"/>
    </location>
</feature>
<dbReference type="InterPro" id="IPR058533">
    <property type="entry name" value="Cation_efflux_TM"/>
</dbReference>
<evidence type="ECO:0000256" key="3">
    <source>
        <dbReference type="ARBA" id="ARBA00022448"/>
    </source>
</evidence>
<dbReference type="SUPFAM" id="SSF160240">
    <property type="entry name" value="Cation efflux protein cytoplasmic domain-like"/>
    <property type="match status" value="1"/>
</dbReference>
<gene>
    <name evidence="12" type="primary">107362949</name>
</gene>
<dbReference type="Gene3D" id="1.20.1510.10">
    <property type="entry name" value="Cation efflux protein transmembrane domain"/>
    <property type="match status" value="1"/>
</dbReference>
<evidence type="ECO:0000313" key="13">
    <source>
        <dbReference type="Proteomes" id="UP000015104"/>
    </source>
</evidence>
<dbReference type="Proteomes" id="UP000015104">
    <property type="component" value="Unassembled WGS sequence"/>
</dbReference>
<keyword evidence="5" id="KW-0862">Zinc</keyword>
<feature type="transmembrane region" description="Helical" evidence="9">
    <location>
        <begin position="263"/>
        <end position="281"/>
    </location>
</feature>
<dbReference type="Pfam" id="PF01545">
    <property type="entry name" value="Cation_efflux"/>
    <property type="match status" value="1"/>
</dbReference>
<reference evidence="12" key="2">
    <citation type="submission" date="2015-06" db="UniProtKB">
        <authorList>
            <consortium name="EnsemblMetazoa"/>
        </authorList>
    </citation>
    <scope>IDENTIFICATION</scope>
</reference>
<dbReference type="PANTHER" id="PTHR45820:SF4">
    <property type="entry name" value="ZINC TRANSPORTER 63C, ISOFORM F"/>
    <property type="match status" value="1"/>
</dbReference>
<evidence type="ECO:0000313" key="12">
    <source>
        <dbReference type="EnsemblMetazoa" id="tetur09g00120.1"/>
    </source>
</evidence>
<feature type="transmembrane region" description="Helical" evidence="9">
    <location>
        <begin position="38"/>
        <end position="57"/>
    </location>
</feature>
<dbReference type="GO" id="GO:0006882">
    <property type="term" value="P:intracellular zinc ion homeostasis"/>
    <property type="evidence" value="ECO:0007669"/>
    <property type="project" value="TreeGrafter"/>
</dbReference>
<feature type="domain" description="Cation efflux protein cytoplasmic" evidence="11">
    <location>
        <begin position="302"/>
        <end position="365"/>
    </location>
</feature>
<dbReference type="InterPro" id="IPR002524">
    <property type="entry name" value="Cation_efflux"/>
</dbReference>
<dbReference type="GO" id="GO:0005385">
    <property type="term" value="F:zinc ion transmembrane transporter activity"/>
    <property type="evidence" value="ECO:0007669"/>
    <property type="project" value="TreeGrafter"/>
</dbReference>
<sequence length="482" mass="53458">MTGSNKSARHRLLFMLSLTTSFFIIEIIVGYITNSMALVADSFHMLSDVVALVIAYISVLMSPKKWSKNTFGWARAEVLGALVNAVFLVALCFSILVESIKRFYTPEEIHQPVLILVVGFFGLVVNVIGLFLFKDGGHGHSHGGSHSHSHSHKEHNGEIRNHLNIQEEVFTSEKGDIISKDREPISTSAIHPSGTQTELSPSSSSASSTALKNRVNHSSSAQMNIRGVFLHVMADALGSVIVCISALIIIYTQWELKEYVDPFLSILMVTLISYSTWPLLVESAMILLQTVPTHIQIDSLQRKLLQEIDGVLAVHELHVWQLAGDRIIASAHIRCHNLQDYMRIAEKVKEFFHNEGIHSTTIQPEFVDLELEYQTKEDQENCVLDCPQNTSCAAQTCCGPKKETPKLNIHNGAYKGYTEVTPTSVRRRPRNDQGPDCDLLQIPLSEVNVEVADADADNSDEDDVGPDVKLSALRAKLDNNVV</sequence>
<evidence type="ECO:0000259" key="10">
    <source>
        <dbReference type="Pfam" id="PF01545"/>
    </source>
</evidence>
<dbReference type="OrthoDB" id="29444at2759"/>
<dbReference type="HOGENOM" id="CLU_013430_4_3_1"/>
<dbReference type="eggNOG" id="KOG1483">
    <property type="taxonomic scope" value="Eukaryota"/>
</dbReference>
<feature type="compositionally biased region" description="Polar residues" evidence="8">
    <location>
        <begin position="187"/>
        <end position="199"/>
    </location>
</feature>
<evidence type="ECO:0000256" key="1">
    <source>
        <dbReference type="ARBA" id="ARBA00004141"/>
    </source>
</evidence>
<feature type="region of interest" description="Disordered" evidence="8">
    <location>
        <begin position="187"/>
        <end position="213"/>
    </location>
</feature>
<evidence type="ECO:0008006" key="14">
    <source>
        <dbReference type="Google" id="ProtNLM"/>
    </source>
</evidence>
<comment type="similarity">
    <text evidence="2">Belongs to the cation diffusion facilitator (CDF) transporter (TC 2.A.4) family. SLC30A subfamily.</text>
</comment>
<keyword evidence="7 9" id="KW-0472">Membrane</keyword>
<evidence type="ECO:0000256" key="6">
    <source>
        <dbReference type="ARBA" id="ARBA00022989"/>
    </source>
</evidence>
<evidence type="ECO:0000259" key="11">
    <source>
        <dbReference type="Pfam" id="PF16916"/>
    </source>
</evidence>
<evidence type="ECO:0000256" key="7">
    <source>
        <dbReference type="ARBA" id="ARBA00023136"/>
    </source>
</evidence>
<evidence type="ECO:0000256" key="8">
    <source>
        <dbReference type="SAM" id="MobiDB-lite"/>
    </source>
</evidence>
<keyword evidence="6 9" id="KW-1133">Transmembrane helix</keyword>
<proteinExistence type="inferred from homology"/>
<feature type="transmembrane region" description="Helical" evidence="9">
    <location>
        <begin position="12"/>
        <end position="32"/>
    </location>
</feature>
<evidence type="ECO:0000256" key="9">
    <source>
        <dbReference type="SAM" id="Phobius"/>
    </source>
</evidence>
<dbReference type="PANTHER" id="PTHR45820">
    <property type="entry name" value="FI23527P1"/>
    <property type="match status" value="1"/>
</dbReference>
<dbReference type="InterPro" id="IPR036837">
    <property type="entry name" value="Cation_efflux_CTD_sf"/>
</dbReference>
<dbReference type="OMA" id="IFMCTVC"/>
<comment type="subcellular location">
    <subcellularLocation>
        <location evidence="1">Membrane</location>
        <topology evidence="1">Multi-pass membrane protein</topology>
    </subcellularLocation>
</comment>
<dbReference type="GO" id="GO:0016020">
    <property type="term" value="C:membrane"/>
    <property type="evidence" value="ECO:0007669"/>
    <property type="project" value="UniProtKB-SubCell"/>
</dbReference>
<dbReference type="EnsemblMetazoa" id="tetur09g00120.1">
    <property type="protein sequence ID" value="tetur09g00120.1"/>
    <property type="gene ID" value="tetur09g00120"/>
</dbReference>
<evidence type="ECO:0000256" key="2">
    <source>
        <dbReference type="ARBA" id="ARBA00008873"/>
    </source>
</evidence>
<dbReference type="InterPro" id="IPR027470">
    <property type="entry name" value="Cation_efflux_CTD"/>
</dbReference>
<dbReference type="SUPFAM" id="SSF161111">
    <property type="entry name" value="Cation efflux protein transmembrane domain-like"/>
    <property type="match status" value="1"/>
</dbReference>
<protein>
    <recommendedName>
        <fullName evidence="14">Zinc transporter 1</fullName>
    </recommendedName>
</protein>
<keyword evidence="4 9" id="KW-0812">Transmembrane</keyword>
<feature type="transmembrane region" description="Helical" evidence="9">
    <location>
        <begin position="109"/>
        <end position="133"/>
    </location>
</feature>
<feature type="domain" description="Cation efflux protein transmembrane" evidence="10">
    <location>
        <begin position="13"/>
        <end position="288"/>
    </location>
</feature>
<accession>T1KCQ6</accession>
<dbReference type="InterPro" id="IPR027469">
    <property type="entry name" value="Cation_efflux_TMD_sf"/>
</dbReference>
<dbReference type="NCBIfam" id="TIGR01297">
    <property type="entry name" value="CDF"/>
    <property type="match status" value="1"/>
</dbReference>
<dbReference type="Pfam" id="PF16916">
    <property type="entry name" value="ZT_dimer"/>
    <property type="match status" value="1"/>
</dbReference>
<name>T1KCQ6_TETUR</name>
<dbReference type="GO" id="GO:0010312">
    <property type="term" value="P:detoxification of zinc ion"/>
    <property type="evidence" value="ECO:0007669"/>
    <property type="project" value="TreeGrafter"/>
</dbReference>
<keyword evidence="13" id="KW-1185">Reference proteome</keyword>
<evidence type="ECO:0000256" key="4">
    <source>
        <dbReference type="ARBA" id="ARBA00022692"/>
    </source>
</evidence>
<organism evidence="12 13">
    <name type="scientific">Tetranychus urticae</name>
    <name type="common">Two-spotted spider mite</name>
    <dbReference type="NCBI Taxonomy" id="32264"/>
    <lineage>
        <taxon>Eukaryota</taxon>
        <taxon>Metazoa</taxon>
        <taxon>Ecdysozoa</taxon>
        <taxon>Arthropoda</taxon>
        <taxon>Chelicerata</taxon>
        <taxon>Arachnida</taxon>
        <taxon>Acari</taxon>
        <taxon>Acariformes</taxon>
        <taxon>Trombidiformes</taxon>
        <taxon>Prostigmata</taxon>
        <taxon>Eleutherengona</taxon>
        <taxon>Raphignathae</taxon>
        <taxon>Tetranychoidea</taxon>
        <taxon>Tetranychidae</taxon>
        <taxon>Tetranychus</taxon>
    </lineage>
</organism>